<comment type="caution">
    <text evidence="2">The sequence shown here is derived from an EMBL/GenBank/DDBJ whole genome shotgun (WGS) entry which is preliminary data.</text>
</comment>
<sequence>MAQPWATNRAKTSSFSTPPSAIGTQQALSSSPSRITLGQQQCQGMIRDESRYLALGAVDQEMQKTFAEAICQEISQNHTQLSESGGDGGFSHIIYFKVVNSLAYNYEIEWISGCEQTRSLISADRPLPGSDINCSALWIGDCTACRFM</sequence>
<name>A0A423WMX2_9PEZI</name>
<dbReference type="Proteomes" id="UP000283895">
    <property type="component" value="Unassembled WGS sequence"/>
</dbReference>
<protein>
    <submittedName>
        <fullName evidence="2">Uncharacterized protein</fullName>
    </submittedName>
</protein>
<evidence type="ECO:0000313" key="2">
    <source>
        <dbReference type="EMBL" id="ROW04787.1"/>
    </source>
</evidence>
<dbReference type="AlphaFoldDB" id="A0A423WMX2"/>
<organism evidence="2 3">
    <name type="scientific">Cytospora schulzeri</name>
    <dbReference type="NCBI Taxonomy" id="448051"/>
    <lineage>
        <taxon>Eukaryota</taxon>
        <taxon>Fungi</taxon>
        <taxon>Dikarya</taxon>
        <taxon>Ascomycota</taxon>
        <taxon>Pezizomycotina</taxon>
        <taxon>Sordariomycetes</taxon>
        <taxon>Sordariomycetidae</taxon>
        <taxon>Diaporthales</taxon>
        <taxon>Cytosporaceae</taxon>
        <taxon>Cytospora</taxon>
    </lineage>
</organism>
<evidence type="ECO:0000313" key="3">
    <source>
        <dbReference type="Proteomes" id="UP000283895"/>
    </source>
</evidence>
<proteinExistence type="predicted"/>
<evidence type="ECO:0000256" key="1">
    <source>
        <dbReference type="SAM" id="MobiDB-lite"/>
    </source>
</evidence>
<accession>A0A423WMX2</accession>
<keyword evidence="3" id="KW-1185">Reference proteome</keyword>
<dbReference type="OrthoDB" id="5236229at2759"/>
<reference evidence="2 3" key="1">
    <citation type="submission" date="2015-09" db="EMBL/GenBank/DDBJ databases">
        <title>Host preference determinants of Valsa canker pathogens revealed by comparative genomics.</title>
        <authorList>
            <person name="Yin Z."/>
            <person name="Huang L."/>
        </authorList>
    </citation>
    <scope>NUCLEOTIDE SEQUENCE [LARGE SCALE GENOMIC DNA]</scope>
    <source>
        <strain evidence="2 3">03-1</strain>
    </source>
</reference>
<dbReference type="EMBL" id="LKEA01000013">
    <property type="protein sequence ID" value="ROW04787.1"/>
    <property type="molecule type" value="Genomic_DNA"/>
</dbReference>
<gene>
    <name evidence="2" type="ORF">VMCG_04890</name>
</gene>
<feature type="region of interest" description="Disordered" evidence="1">
    <location>
        <begin position="1"/>
        <end position="29"/>
    </location>
</feature>